<dbReference type="GO" id="GO:0009166">
    <property type="term" value="P:nucleotide catabolic process"/>
    <property type="evidence" value="ECO:0007669"/>
    <property type="project" value="InterPro"/>
</dbReference>
<dbReference type="KEGG" id="lwe:lwe0112"/>
<feature type="region of interest" description="Disordered" evidence="6">
    <location>
        <begin position="687"/>
        <end position="770"/>
    </location>
</feature>
<feature type="domain" description="5'-Nucleotidase C-terminal" evidence="9">
    <location>
        <begin position="385"/>
        <end position="541"/>
    </location>
</feature>
<proteinExistence type="predicted"/>
<accession>A0AEU8</accession>
<keyword evidence="3" id="KW-0964">Secreted</keyword>
<dbReference type="AlphaFoldDB" id="A0AEU8"/>
<dbReference type="PROSITE" id="PS00786">
    <property type="entry name" value="5_NUCLEOTIDASE_2"/>
    <property type="match status" value="1"/>
</dbReference>
<dbReference type="Proteomes" id="UP000000779">
    <property type="component" value="Chromosome"/>
</dbReference>
<dbReference type="HOGENOM" id="CLU_005854_5_1_9"/>
<dbReference type="GO" id="GO:0000166">
    <property type="term" value="F:nucleotide binding"/>
    <property type="evidence" value="ECO:0007669"/>
    <property type="project" value="InterPro"/>
</dbReference>
<feature type="compositionally biased region" description="Gly residues" evidence="6">
    <location>
        <begin position="695"/>
        <end position="741"/>
    </location>
</feature>
<gene>
    <name evidence="10" type="ordered locus">lwe0112</name>
</gene>
<dbReference type="GO" id="GO:0030288">
    <property type="term" value="C:outer membrane-bounded periplasmic space"/>
    <property type="evidence" value="ECO:0007669"/>
    <property type="project" value="TreeGrafter"/>
</dbReference>
<organism evidence="10 11">
    <name type="scientific">Listeria welshimeri serovar 6b (strain ATCC 35897 / DSM 20650 / CCUG 15529 / CIP 8149 / NCTC 11857 / SLCC 5334 / V8)</name>
    <dbReference type="NCBI Taxonomy" id="386043"/>
    <lineage>
        <taxon>Bacteria</taxon>
        <taxon>Bacillati</taxon>
        <taxon>Bacillota</taxon>
        <taxon>Bacilli</taxon>
        <taxon>Bacillales</taxon>
        <taxon>Listeriaceae</taxon>
        <taxon>Listeria</taxon>
    </lineage>
</organism>
<evidence type="ECO:0000313" key="10">
    <source>
        <dbReference type="EMBL" id="CAK19530.1"/>
    </source>
</evidence>
<comment type="subcellular location">
    <subcellularLocation>
        <location evidence="1">Secreted</location>
        <location evidence="1">Cell wall</location>
        <topology evidence="1">Peptidoglycan-anchor</topology>
    </subcellularLocation>
</comment>
<protein>
    <submittedName>
        <fullName evidence="10">Putative 5'-nucleotidase, peptidoglycan bound protein (LPXTG motif)</fullName>
    </submittedName>
</protein>
<name>A0AEU8_LISW6</name>
<dbReference type="eggNOG" id="COG0737">
    <property type="taxonomic scope" value="Bacteria"/>
</dbReference>
<dbReference type="GO" id="GO:0046872">
    <property type="term" value="F:metal ion binding"/>
    <property type="evidence" value="ECO:0007669"/>
    <property type="project" value="InterPro"/>
</dbReference>
<evidence type="ECO:0000256" key="1">
    <source>
        <dbReference type="ARBA" id="ARBA00004168"/>
    </source>
</evidence>
<dbReference type="Gene3D" id="3.60.21.10">
    <property type="match status" value="1"/>
</dbReference>
<dbReference type="GO" id="GO:0008253">
    <property type="term" value="F:5'-nucleotidase activity"/>
    <property type="evidence" value="ECO:0007669"/>
    <property type="project" value="TreeGrafter"/>
</dbReference>
<dbReference type="SUPFAM" id="SSF55816">
    <property type="entry name" value="5'-nucleotidase (syn. UDP-sugar hydrolase), C-terminal domain"/>
    <property type="match status" value="1"/>
</dbReference>
<keyword evidence="5" id="KW-0572">Peptidoglycan-anchor</keyword>
<dbReference type="InterPro" id="IPR006146">
    <property type="entry name" value="5'-Nucleotdase_CS"/>
</dbReference>
<feature type="domain" description="Calcineurin-like phosphoesterase" evidence="8">
    <location>
        <begin position="40"/>
        <end position="299"/>
    </location>
</feature>
<feature type="signal peptide" evidence="7">
    <location>
        <begin position="1"/>
        <end position="32"/>
    </location>
</feature>
<dbReference type="InterPro" id="IPR008334">
    <property type="entry name" value="5'-Nucleotdase_C"/>
</dbReference>
<evidence type="ECO:0000256" key="5">
    <source>
        <dbReference type="ARBA" id="ARBA00023088"/>
    </source>
</evidence>
<dbReference type="InterPro" id="IPR006179">
    <property type="entry name" value="5_nucleotidase/apyrase"/>
</dbReference>
<dbReference type="FunFam" id="3.90.780.10:FF:000004">
    <property type="entry name" value="UDP-sugar hydrolase, putative"/>
    <property type="match status" value="1"/>
</dbReference>
<dbReference type="SUPFAM" id="SSF56300">
    <property type="entry name" value="Metallo-dependent phosphatases"/>
    <property type="match status" value="1"/>
</dbReference>
<dbReference type="GO" id="GO:0008768">
    <property type="term" value="F:UDP-sugar diphosphatase activity"/>
    <property type="evidence" value="ECO:0007669"/>
    <property type="project" value="TreeGrafter"/>
</dbReference>
<evidence type="ECO:0000256" key="7">
    <source>
        <dbReference type="SAM" id="SignalP"/>
    </source>
</evidence>
<dbReference type="PANTHER" id="PTHR11575:SF24">
    <property type="entry name" value="5'-NUCLEOTIDASE"/>
    <property type="match status" value="1"/>
</dbReference>
<feature type="chain" id="PRO_5002622104" evidence="7">
    <location>
        <begin position="33"/>
        <end position="795"/>
    </location>
</feature>
<dbReference type="PRINTS" id="PR01607">
    <property type="entry name" value="APYRASEFAMLY"/>
</dbReference>
<sequence>MNKFFKKTTHVLLVAGLTIGLTAPFTGTTTQAAADTVPIQILGINDFHGALETASKDASGSPIGGADYLATNLDNATNSFLQANPEASADNAIRVQAGDMVGASPAVSGLLQDEPTMKVLQKMNFEVGTLGNHEFDEGLPEYKRILDGVSTSKFGPIVEAYPRVKSDMKIVAANVVNKGTNKVAEGFSPYYVKEIDGVKVGFIGIVTTEIPNLVLANHIKDYDFLDEAETIVKYSAELRGQGVNAIVVLSHVPALSTGNPNTGTKQDVAGEAANMMTKANELDPNNSVDLVLAGHNHQYTNGLVGKTRIVQSYNNGKAFSDVTGELDKTTGDFVTPPDAKITYNTRNVTPNADITAVTEDAKSRIEGVINETIGLANKDVISRDTNLDNKAIDDKESELGNMITDAQRYMANKAGADVDFAMTNNGGIRADLTTRLANGQNEITWGAAQAVQPFGNILQVVEMTGADILEALNQQYLSNQTYFLQISGLKYTFTDTDDLDHAYKVASVTTEDGTPLKADQKYKVVINDFLFGGGDGFSAFKKANLVTAIDPDTETFINYIKDQKAAGKVITAQKEGRKVYKSKAEIDKETEDAAIKAIKDATKINKLAEKEKALTGTTLPFATVAVQKADTTAKMARAADPTATADTNGKFSVDVSSLDLKEGDQITTTITDSNGYSTTFQTTVQAAATTPPDNGNGGTDNGNGGTDNGNGNNGGTDNGNGNNGGTDNGNGNAGNGSGTTGGTTTTEKPATTTPNTTPSGNTNTTLPTTGDTAGLATVFGLILTTTALYTLRKKG</sequence>
<evidence type="ECO:0000256" key="2">
    <source>
        <dbReference type="ARBA" id="ARBA00022512"/>
    </source>
</evidence>
<dbReference type="Gene3D" id="3.90.780.10">
    <property type="entry name" value="5'-Nucleotidase, C-terminal domain"/>
    <property type="match status" value="1"/>
</dbReference>
<dbReference type="InterPro" id="IPR029052">
    <property type="entry name" value="Metallo-depent_PP-like"/>
</dbReference>
<keyword evidence="2" id="KW-0134">Cell wall</keyword>
<dbReference type="PANTHER" id="PTHR11575">
    <property type="entry name" value="5'-NUCLEOTIDASE-RELATED"/>
    <property type="match status" value="1"/>
</dbReference>
<dbReference type="InterPro" id="IPR004843">
    <property type="entry name" value="Calcineurin-like_PHP"/>
</dbReference>
<reference evidence="10 11" key="1">
    <citation type="journal article" date="2006" name="J. Bacteriol.">
        <title>Whole-genome sequence of Listeria welshimeri reveals common steps in genome reduction with Listeria innocua as compared to Listeria monocytogenes.</title>
        <authorList>
            <person name="Hain T."/>
            <person name="Steinweg C."/>
            <person name="Kuenne C.T."/>
            <person name="Billion A."/>
            <person name="Ghai R."/>
            <person name="Chatterjee S.S."/>
            <person name="Domann E."/>
            <person name="Kaerst U."/>
            <person name="Goesmann A."/>
            <person name="Bekel T."/>
            <person name="Bartels D."/>
            <person name="Kaiser O."/>
            <person name="Meyer F."/>
            <person name="Puehler A."/>
            <person name="Weisshaar B."/>
            <person name="Wehland J."/>
            <person name="Liang C."/>
            <person name="Dandekar T."/>
            <person name="Lampidis R."/>
            <person name="Kreft J."/>
            <person name="Goebel W."/>
            <person name="Chakraborty T."/>
        </authorList>
    </citation>
    <scope>NUCLEOTIDE SEQUENCE [LARGE SCALE GENOMIC DNA]</scope>
    <source>
        <strain evidence="11">ATCC 35897 / DSM 20650 / CIP 8149 / NCTC 11857 / SLCC 5334 / V8</strain>
    </source>
</reference>
<dbReference type="Pfam" id="PF00149">
    <property type="entry name" value="Metallophos"/>
    <property type="match status" value="1"/>
</dbReference>
<keyword evidence="4 7" id="KW-0732">Signal</keyword>
<evidence type="ECO:0000256" key="3">
    <source>
        <dbReference type="ARBA" id="ARBA00022525"/>
    </source>
</evidence>
<dbReference type="EMBL" id="AM263198">
    <property type="protein sequence ID" value="CAK19530.1"/>
    <property type="molecule type" value="Genomic_DNA"/>
</dbReference>
<feature type="compositionally biased region" description="Low complexity" evidence="6">
    <location>
        <begin position="742"/>
        <end position="770"/>
    </location>
</feature>
<evidence type="ECO:0000313" key="11">
    <source>
        <dbReference type="Proteomes" id="UP000000779"/>
    </source>
</evidence>
<evidence type="ECO:0000256" key="4">
    <source>
        <dbReference type="ARBA" id="ARBA00022729"/>
    </source>
</evidence>
<dbReference type="Pfam" id="PF02872">
    <property type="entry name" value="5_nucleotid_C"/>
    <property type="match status" value="1"/>
</dbReference>
<dbReference type="InterPro" id="IPR036907">
    <property type="entry name" value="5'-Nucleotdase_C_sf"/>
</dbReference>
<evidence type="ECO:0000259" key="9">
    <source>
        <dbReference type="Pfam" id="PF02872"/>
    </source>
</evidence>
<dbReference type="STRING" id="386043.lwe0112"/>
<evidence type="ECO:0000259" key="8">
    <source>
        <dbReference type="Pfam" id="PF00149"/>
    </source>
</evidence>
<dbReference type="FunFam" id="3.60.21.10:FF:000052">
    <property type="entry name" value="Endonuclease YhcR"/>
    <property type="match status" value="1"/>
</dbReference>
<evidence type="ECO:0000256" key="6">
    <source>
        <dbReference type="SAM" id="MobiDB-lite"/>
    </source>
</evidence>